<dbReference type="InterPro" id="IPR000836">
    <property type="entry name" value="PRTase_dom"/>
</dbReference>
<dbReference type="RefSeq" id="WP_117527728.1">
    <property type="nucleotide sequence ID" value="NZ_JAJCNA010000012.1"/>
</dbReference>
<evidence type="ECO:0000313" key="14">
    <source>
        <dbReference type="Proteomes" id="UP000260773"/>
    </source>
</evidence>
<dbReference type="GO" id="GO:0004044">
    <property type="term" value="F:amidophosphoribosyltransferase activity"/>
    <property type="evidence" value="ECO:0007669"/>
    <property type="project" value="UniProtKB-UniRule"/>
</dbReference>
<dbReference type="GO" id="GO:0006189">
    <property type="term" value="P:'de novo' IMP biosynthetic process"/>
    <property type="evidence" value="ECO:0007669"/>
    <property type="project" value="UniProtKB-UniRule"/>
</dbReference>
<keyword evidence="7 11" id="KW-0411">Iron-sulfur</keyword>
<keyword evidence="4 7" id="KW-0808">Transferase</keyword>
<evidence type="ECO:0000313" key="13">
    <source>
        <dbReference type="EMBL" id="RGB80581.1"/>
    </source>
</evidence>
<keyword evidence="7 10" id="KW-0460">Magnesium</keyword>
<dbReference type="SUPFAM" id="SSF53271">
    <property type="entry name" value="PRTase-like"/>
    <property type="match status" value="1"/>
</dbReference>
<dbReference type="Pfam" id="PF00156">
    <property type="entry name" value="Pribosyltran"/>
    <property type="match status" value="1"/>
</dbReference>
<evidence type="ECO:0000256" key="7">
    <source>
        <dbReference type="HAMAP-Rule" id="MF_01931"/>
    </source>
</evidence>
<dbReference type="EC" id="2.4.2.14" evidence="7"/>
<dbReference type="Gene3D" id="3.60.20.10">
    <property type="entry name" value="Glutamine Phosphoribosylpyrophosphate, subunit 1, domain 1"/>
    <property type="match status" value="1"/>
</dbReference>
<dbReference type="NCBIfam" id="TIGR01134">
    <property type="entry name" value="purF"/>
    <property type="match status" value="1"/>
</dbReference>
<sequence length="454" mass="49799">MEKMMDRCGLFGMFDNNGFHTSHLIYYGLFSMQHRGMEAAGICVNDNQGNFSYVKDEGLVTEVFDEMKLEKLQGHAGIGHILRYDGSDARENAQPIVIRYTSGHMAVALNGGLTNIEEIRHDLELKGSVFQTMEAAEVISVLISRARNNYPTIEEAIASIMPMLKGGYAMLVMTPRKVIGVRDPQGIRPLVLGREDHSWFLSSETCAFDELNVDYVRDIQPGEIVVINAEGPHSIQGMPAQPIRACIYEYIYYSHPASVFGGQEVYKARYNMGCHLAKEAPADADAVVWVPDSGLAAAAGYADTLGIPMVDAFVKNKYYGNNLVKPEGILFDRKIHMKLSVIKSQVKDKNIVVVDDSMVRGTTAQTLVELLRHAGAKSVHLRIASATISHPCYYGASMPEEKKLIFHEQGVDAVCKMTGADSLAFLSSEGMVAACPDAAGGFCMACFNGDYPTK</sequence>
<feature type="domain" description="Glutamine amidotransferase type-2" evidence="12">
    <location>
        <begin position="8"/>
        <end position="230"/>
    </location>
</feature>
<organism evidence="13 14">
    <name type="scientific">Coprococcus catus</name>
    <dbReference type="NCBI Taxonomy" id="116085"/>
    <lineage>
        <taxon>Bacteria</taxon>
        <taxon>Bacillati</taxon>
        <taxon>Bacillota</taxon>
        <taxon>Clostridia</taxon>
        <taxon>Lachnospirales</taxon>
        <taxon>Lachnospiraceae</taxon>
        <taxon>Coprococcus</taxon>
    </lineage>
</organism>
<dbReference type="InterPro" id="IPR017932">
    <property type="entry name" value="GATase_2_dom"/>
</dbReference>
<evidence type="ECO:0000256" key="4">
    <source>
        <dbReference type="ARBA" id="ARBA00022679"/>
    </source>
</evidence>
<gene>
    <name evidence="7" type="primary">purF</name>
    <name evidence="13" type="ORF">DW070_06025</name>
</gene>
<comment type="similarity">
    <text evidence="2 7 8">In the C-terminal section; belongs to the purine/pyrimidine phosphoribosyltransferase family.</text>
</comment>
<dbReference type="Proteomes" id="UP000260773">
    <property type="component" value="Unassembled WGS sequence"/>
</dbReference>
<keyword evidence="3 7" id="KW-0328">Glycosyltransferase</keyword>
<dbReference type="CDD" id="cd06223">
    <property type="entry name" value="PRTases_typeI"/>
    <property type="match status" value="1"/>
</dbReference>
<protein>
    <recommendedName>
        <fullName evidence="7">Amidophosphoribosyltransferase</fullName>
        <shortName evidence="7">ATase</shortName>
        <ecNumber evidence="7">2.4.2.14</ecNumber>
    </recommendedName>
    <alternativeName>
        <fullName evidence="7">Glutamine phosphoribosylpyrophosphate amidotransferase</fullName>
        <shortName evidence="7">GPATase</shortName>
    </alternativeName>
</protein>
<comment type="caution">
    <text evidence="13">The sequence shown here is derived from an EMBL/GenBank/DDBJ whole genome shotgun (WGS) entry which is preliminary data.</text>
</comment>
<dbReference type="PROSITE" id="PS51278">
    <property type="entry name" value="GATASE_TYPE_2"/>
    <property type="match status" value="1"/>
</dbReference>
<keyword evidence="5 7" id="KW-0658">Purine biosynthesis</keyword>
<keyword evidence="7 11" id="KW-0408">Iron</keyword>
<comment type="function">
    <text evidence="7">Catalyzes the formation of phosphoribosylamine from phosphoribosylpyrophosphate (PRPP) and glutamine.</text>
</comment>
<evidence type="ECO:0000256" key="1">
    <source>
        <dbReference type="ARBA" id="ARBA00005209"/>
    </source>
</evidence>
<dbReference type="SUPFAM" id="SSF56235">
    <property type="entry name" value="N-terminal nucleophile aminohydrolases (Ntn hydrolases)"/>
    <property type="match status" value="1"/>
</dbReference>
<keyword evidence="6 7" id="KW-0315">Glutamine amidotransferase</keyword>
<keyword evidence="7 10" id="KW-0479">Metal-binding</keyword>
<feature type="binding site" evidence="7 11">
    <location>
        <position position="392"/>
    </location>
    <ligand>
        <name>[4Fe-4S] cluster</name>
        <dbReference type="ChEBI" id="CHEBI:49883"/>
    </ligand>
</feature>
<feature type="binding site" evidence="7 10">
    <location>
        <position position="356"/>
    </location>
    <ligand>
        <name>Mg(2+)</name>
        <dbReference type="ChEBI" id="CHEBI:18420"/>
    </ligand>
</feature>
<dbReference type="AlphaFoldDB" id="A0A3E2TPR4"/>
<evidence type="ECO:0000256" key="8">
    <source>
        <dbReference type="PIRNR" id="PIRNR000485"/>
    </source>
</evidence>
<dbReference type="PANTHER" id="PTHR11907">
    <property type="entry name" value="AMIDOPHOSPHORIBOSYLTRANSFERASE"/>
    <property type="match status" value="1"/>
</dbReference>
<feature type="binding site" evidence="7 10">
    <location>
        <position position="355"/>
    </location>
    <ligand>
        <name>Mg(2+)</name>
        <dbReference type="ChEBI" id="CHEBI:18420"/>
    </ligand>
</feature>
<dbReference type="Gene3D" id="3.40.50.2020">
    <property type="match status" value="1"/>
</dbReference>
<evidence type="ECO:0000256" key="3">
    <source>
        <dbReference type="ARBA" id="ARBA00022676"/>
    </source>
</evidence>
<reference evidence="13 14" key="1">
    <citation type="submission" date="2018-08" db="EMBL/GenBank/DDBJ databases">
        <title>A genome reference for cultivated species of the human gut microbiota.</title>
        <authorList>
            <person name="Zou Y."/>
            <person name="Xue W."/>
            <person name="Luo G."/>
        </authorList>
    </citation>
    <scope>NUCLEOTIDE SEQUENCE [LARGE SCALE GENOMIC DNA]</scope>
    <source>
        <strain evidence="13 14">AF45-17</strain>
    </source>
</reference>
<evidence type="ECO:0000256" key="6">
    <source>
        <dbReference type="ARBA" id="ARBA00022962"/>
    </source>
</evidence>
<dbReference type="InterPro" id="IPR029057">
    <property type="entry name" value="PRTase-like"/>
</dbReference>
<feature type="binding site" evidence="7 11">
    <location>
        <position position="446"/>
    </location>
    <ligand>
        <name>[4Fe-4S] cluster</name>
        <dbReference type="ChEBI" id="CHEBI:49883"/>
    </ligand>
</feature>
<dbReference type="HAMAP" id="MF_01931">
    <property type="entry name" value="PurF"/>
    <property type="match status" value="1"/>
</dbReference>
<comment type="catalytic activity">
    <reaction evidence="7 8">
        <text>5-phospho-beta-D-ribosylamine + L-glutamate + diphosphate = 5-phospho-alpha-D-ribose 1-diphosphate + L-glutamine + H2O</text>
        <dbReference type="Rhea" id="RHEA:14905"/>
        <dbReference type="ChEBI" id="CHEBI:15377"/>
        <dbReference type="ChEBI" id="CHEBI:29985"/>
        <dbReference type="ChEBI" id="CHEBI:33019"/>
        <dbReference type="ChEBI" id="CHEBI:58017"/>
        <dbReference type="ChEBI" id="CHEBI:58359"/>
        <dbReference type="ChEBI" id="CHEBI:58681"/>
        <dbReference type="EC" id="2.4.2.14"/>
    </reaction>
</comment>
<evidence type="ECO:0000256" key="2">
    <source>
        <dbReference type="ARBA" id="ARBA00010138"/>
    </source>
</evidence>
<comment type="cofactor">
    <cofactor evidence="7 11">
        <name>[4Fe-4S] cluster</name>
        <dbReference type="ChEBI" id="CHEBI:49883"/>
    </cofactor>
    <text evidence="7 11">Binds 1 [4Fe-4S] cluster per subunit.</text>
</comment>
<proteinExistence type="inferred from homology"/>
<comment type="pathway">
    <text evidence="1 7 8">Purine metabolism; IMP biosynthesis via de novo pathway; N(1)-(5-phospho-D-ribosyl)glycinamide from 5-phospho-alpha-D-ribose 1-diphosphate: step 1/2.</text>
</comment>
<comment type="cofactor">
    <cofactor evidence="7 10">
        <name>Mg(2+)</name>
        <dbReference type="ChEBI" id="CHEBI:18420"/>
    </cofactor>
    <text evidence="7 10">Binds 1 Mg(2+) ion per subunit.</text>
</comment>
<dbReference type="InterPro" id="IPR029055">
    <property type="entry name" value="Ntn_hydrolases_N"/>
</dbReference>
<evidence type="ECO:0000256" key="9">
    <source>
        <dbReference type="PIRSR" id="PIRSR000485-1"/>
    </source>
</evidence>
<dbReference type="UniPathway" id="UPA00074">
    <property type="reaction ID" value="UER00124"/>
</dbReference>
<evidence type="ECO:0000259" key="12">
    <source>
        <dbReference type="PROSITE" id="PS51278"/>
    </source>
</evidence>
<dbReference type="Pfam" id="PF13537">
    <property type="entry name" value="GATase_7"/>
    <property type="match status" value="1"/>
</dbReference>
<evidence type="ECO:0000256" key="11">
    <source>
        <dbReference type="PIRSR" id="PIRSR000485-3"/>
    </source>
</evidence>
<dbReference type="PIRSF" id="PIRSF000485">
    <property type="entry name" value="Amd_phspho_trans"/>
    <property type="match status" value="1"/>
</dbReference>
<evidence type="ECO:0000256" key="5">
    <source>
        <dbReference type="ARBA" id="ARBA00022755"/>
    </source>
</evidence>
<dbReference type="EMBL" id="QVEP01000010">
    <property type="protein sequence ID" value="RGB80581.1"/>
    <property type="molecule type" value="Genomic_DNA"/>
</dbReference>
<evidence type="ECO:0000256" key="10">
    <source>
        <dbReference type="PIRSR" id="PIRSR000485-2"/>
    </source>
</evidence>
<feature type="binding site" evidence="7 10">
    <location>
        <position position="293"/>
    </location>
    <ligand>
        <name>Mg(2+)</name>
        <dbReference type="ChEBI" id="CHEBI:18420"/>
    </ligand>
</feature>
<feature type="binding site" evidence="7 11">
    <location>
        <position position="246"/>
    </location>
    <ligand>
        <name>[4Fe-4S] cluster</name>
        <dbReference type="ChEBI" id="CHEBI:49883"/>
    </ligand>
</feature>
<feature type="binding site" evidence="7 11">
    <location>
        <position position="443"/>
    </location>
    <ligand>
        <name>[4Fe-4S] cluster</name>
        <dbReference type="ChEBI" id="CHEBI:49883"/>
    </ligand>
</feature>
<keyword evidence="7" id="KW-0004">4Fe-4S</keyword>
<feature type="active site" description="Nucleophile" evidence="7 9">
    <location>
        <position position="8"/>
    </location>
</feature>
<name>A0A3E2TPR4_9FIRM</name>
<dbReference type="GO" id="GO:0051539">
    <property type="term" value="F:4 iron, 4 sulfur cluster binding"/>
    <property type="evidence" value="ECO:0007669"/>
    <property type="project" value="UniProtKB-KW"/>
</dbReference>
<dbReference type="GO" id="GO:0000287">
    <property type="term" value="F:magnesium ion binding"/>
    <property type="evidence" value="ECO:0007669"/>
    <property type="project" value="UniProtKB-UniRule"/>
</dbReference>
<dbReference type="GO" id="GO:0009113">
    <property type="term" value="P:purine nucleobase biosynthetic process"/>
    <property type="evidence" value="ECO:0007669"/>
    <property type="project" value="UniProtKB-UniRule"/>
</dbReference>
<dbReference type="InterPro" id="IPR005854">
    <property type="entry name" value="PurF"/>
</dbReference>
<accession>A0A3E2TPR4</accession>